<dbReference type="GO" id="GO:0016279">
    <property type="term" value="F:protein-lysine N-methyltransferase activity"/>
    <property type="evidence" value="ECO:0007669"/>
    <property type="project" value="TreeGrafter"/>
</dbReference>
<dbReference type="EMBL" id="CAJZBQ010000027">
    <property type="protein sequence ID" value="CAG9320802.1"/>
    <property type="molecule type" value="Genomic_DNA"/>
</dbReference>
<dbReference type="Proteomes" id="UP001162131">
    <property type="component" value="Unassembled WGS sequence"/>
</dbReference>
<dbReference type="CDD" id="cd10527">
    <property type="entry name" value="SET_LSMT"/>
    <property type="match status" value="1"/>
</dbReference>
<gene>
    <name evidence="6" type="ORF">BSTOLATCC_MIC27381</name>
</gene>
<evidence type="ECO:0000256" key="3">
    <source>
        <dbReference type="ARBA" id="ARBA00022691"/>
    </source>
</evidence>
<dbReference type="AlphaFoldDB" id="A0AAU9JIZ3"/>
<proteinExistence type="predicted"/>
<organism evidence="6 7">
    <name type="scientific">Blepharisma stoltei</name>
    <dbReference type="NCBI Taxonomy" id="1481888"/>
    <lineage>
        <taxon>Eukaryota</taxon>
        <taxon>Sar</taxon>
        <taxon>Alveolata</taxon>
        <taxon>Ciliophora</taxon>
        <taxon>Postciliodesmatophora</taxon>
        <taxon>Heterotrichea</taxon>
        <taxon>Heterotrichida</taxon>
        <taxon>Blepharismidae</taxon>
        <taxon>Blepharisma</taxon>
    </lineage>
</organism>
<dbReference type="SUPFAM" id="SSF82199">
    <property type="entry name" value="SET domain"/>
    <property type="match status" value="2"/>
</dbReference>
<feature type="compositionally biased region" description="Acidic residues" evidence="4">
    <location>
        <begin position="333"/>
        <end position="353"/>
    </location>
</feature>
<keyword evidence="7" id="KW-1185">Reference proteome</keyword>
<accession>A0AAU9JIZ3</accession>
<dbReference type="PANTHER" id="PTHR13271:SF153">
    <property type="entry name" value="SET DOMAIN-CONTAINING PROTEIN"/>
    <property type="match status" value="1"/>
</dbReference>
<dbReference type="Pfam" id="PF09273">
    <property type="entry name" value="Rubis-subs-bind"/>
    <property type="match status" value="1"/>
</dbReference>
<protein>
    <recommendedName>
        <fullName evidence="5">Rubisco LSMT substrate-binding domain-containing protein</fullName>
    </recommendedName>
</protein>
<dbReference type="Gene3D" id="3.90.1410.10">
    <property type="entry name" value="set domain protein methyltransferase, domain 1"/>
    <property type="match status" value="1"/>
</dbReference>
<evidence type="ECO:0000313" key="7">
    <source>
        <dbReference type="Proteomes" id="UP001162131"/>
    </source>
</evidence>
<name>A0AAU9JIZ3_9CILI</name>
<keyword evidence="1" id="KW-0489">Methyltransferase</keyword>
<reference evidence="6" key="1">
    <citation type="submission" date="2021-09" db="EMBL/GenBank/DDBJ databases">
        <authorList>
            <consortium name="AG Swart"/>
            <person name="Singh M."/>
            <person name="Singh A."/>
            <person name="Seah K."/>
            <person name="Emmerich C."/>
        </authorList>
    </citation>
    <scope>NUCLEOTIDE SEQUENCE</scope>
    <source>
        <strain evidence="6">ATCC30299</strain>
    </source>
</reference>
<keyword evidence="2" id="KW-0808">Transferase</keyword>
<evidence type="ECO:0000256" key="1">
    <source>
        <dbReference type="ARBA" id="ARBA00022603"/>
    </source>
</evidence>
<dbReference type="PANTHER" id="PTHR13271">
    <property type="entry name" value="UNCHARACTERIZED PUTATIVE METHYLTRANSFERASE"/>
    <property type="match status" value="1"/>
</dbReference>
<evidence type="ECO:0000256" key="2">
    <source>
        <dbReference type="ARBA" id="ARBA00022679"/>
    </source>
</evidence>
<evidence type="ECO:0000259" key="5">
    <source>
        <dbReference type="Pfam" id="PF09273"/>
    </source>
</evidence>
<feature type="region of interest" description="Disordered" evidence="4">
    <location>
        <begin position="320"/>
        <end position="365"/>
    </location>
</feature>
<dbReference type="InterPro" id="IPR036464">
    <property type="entry name" value="Rubisco_LSMT_subst-bd_sf"/>
</dbReference>
<dbReference type="GO" id="GO:0032259">
    <property type="term" value="P:methylation"/>
    <property type="evidence" value="ECO:0007669"/>
    <property type="project" value="UniProtKB-KW"/>
</dbReference>
<comment type="caution">
    <text evidence="6">The sequence shown here is derived from an EMBL/GenBank/DDBJ whole genome shotgun (WGS) entry which is preliminary data.</text>
</comment>
<feature type="domain" description="Rubisco LSMT substrate-binding" evidence="5">
    <location>
        <begin position="456"/>
        <end position="548"/>
    </location>
</feature>
<dbReference type="Gene3D" id="3.90.1420.10">
    <property type="entry name" value="Rubisco LSMT, substrate-binding domain"/>
    <property type="match status" value="1"/>
</dbReference>
<evidence type="ECO:0000256" key="4">
    <source>
        <dbReference type="SAM" id="MobiDB-lite"/>
    </source>
</evidence>
<evidence type="ECO:0000313" key="6">
    <source>
        <dbReference type="EMBL" id="CAG9320802.1"/>
    </source>
</evidence>
<feature type="compositionally biased region" description="Basic and acidic residues" evidence="4">
    <location>
        <begin position="354"/>
        <end position="364"/>
    </location>
</feature>
<keyword evidence="3" id="KW-0949">S-adenosyl-L-methionine</keyword>
<dbReference type="InterPro" id="IPR015353">
    <property type="entry name" value="Rubisco_LSMT_subst-bd"/>
</dbReference>
<dbReference type="SUPFAM" id="SSF81822">
    <property type="entry name" value="RuBisCo LSMT C-terminal, substrate-binding domain"/>
    <property type="match status" value="1"/>
</dbReference>
<sequence>METKPKIKGGGGALERKDLTVQRDPSVNQAVTQEVQSDNRYLRYYNWLISNGCIFPSLEFPVAFTDAGIVGALAKIDITPCKAFLFIPYSITINLFKARKSEIAHIFQEHNYWFQTHPRGDDHIMWTYIIYEKLKGAESFWFPYFETIKSMESVIDWDETEILELQDPVLVYECKQWSKRIENTWKSMEEILLEHPNYFPPDKDLKGLFNWAWRLTCTRAFAWEGGMVIPLADNLNHSDCYITYESEYREILEQTHLTIEGNKDYRDFSNTAYKGREDTILRSNTNRLEKYLENNKNKDVLKELDAIWQVEEIIADYRSSSDEEDARNIGEVFSDEEKEEADEGYESDDDTEEFKDNTNSRDEPDSYFIMSTGVRTFFKQGSQVYNSYGRLNNRDLLLDYGFVIEKNRYDAVYFRMWIPSSGKTGYVTAEDIINEAYKFDLSCANLDDVTELHEIKLKRFSTDIFTYFRKIADYTCPALQNVDPPSLKASPTNIKLELWICDQVYELYTRLESTFSTPLEHDVSLLNSNLPSRLRMAIIYRIAQKRILINQKHMLNKLKSILEATLNGDALENHLKEKTIKELREVYPLNGYLKSLKANRYYSR</sequence>
<dbReference type="InterPro" id="IPR050600">
    <property type="entry name" value="SETD3_SETD6_MTase"/>
</dbReference>
<dbReference type="InterPro" id="IPR046341">
    <property type="entry name" value="SET_dom_sf"/>
</dbReference>